<dbReference type="AlphaFoldDB" id="L8PFW9"/>
<organism evidence="1 2">
    <name type="scientific">Streptomyces viridochromogenes Tue57</name>
    <dbReference type="NCBI Taxonomy" id="1160705"/>
    <lineage>
        <taxon>Bacteria</taxon>
        <taxon>Bacillati</taxon>
        <taxon>Actinomycetota</taxon>
        <taxon>Actinomycetes</taxon>
        <taxon>Kitasatosporales</taxon>
        <taxon>Streptomycetaceae</taxon>
        <taxon>Streptomyces</taxon>
    </lineage>
</organism>
<dbReference type="EMBL" id="AMLP01000123">
    <property type="protein sequence ID" value="ELS55104.1"/>
    <property type="molecule type" value="Genomic_DNA"/>
</dbReference>
<dbReference type="PATRIC" id="fig|1160705.3.peg.3961"/>
<comment type="caution">
    <text evidence="1">The sequence shown here is derived from an EMBL/GenBank/DDBJ whole genome shotgun (WGS) entry which is preliminary data.</text>
</comment>
<sequence>MITTVAEQDRLTPVSAGGTRFPLQITAKPGAGDEGRLLKGYSWEISGACGDSGTRLSTTGTIEWTPTGA</sequence>
<accession>L8PFW9</accession>
<proteinExistence type="predicted"/>
<reference evidence="1 2" key="1">
    <citation type="journal article" date="2013" name="Genome Announc.">
        <title>Draft Genome Sequence of Streptomyces viridochromogenes Strain Tu57, Producer of Avilamycin.</title>
        <authorList>
            <person name="Gruning B.A."/>
            <person name="Erxleben A."/>
            <person name="Hahnlein A."/>
            <person name="Gunther S."/>
        </authorList>
    </citation>
    <scope>NUCLEOTIDE SEQUENCE [LARGE SCALE GENOMIC DNA]</scope>
    <source>
        <strain evidence="1 2">Tue57</strain>
    </source>
</reference>
<gene>
    <name evidence="1" type="ORF">STVIR_4006</name>
</gene>
<protein>
    <submittedName>
        <fullName evidence="1">Uncharacterized protein</fullName>
    </submittedName>
</protein>
<name>L8PFW9_STRVR</name>
<evidence type="ECO:0000313" key="1">
    <source>
        <dbReference type="EMBL" id="ELS55104.1"/>
    </source>
</evidence>
<dbReference type="RefSeq" id="WP_003999343.1">
    <property type="nucleotide sequence ID" value="NZ_AMLP01000123.1"/>
</dbReference>
<evidence type="ECO:0000313" key="2">
    <source>
        <dbReference type="Proteomes" id="UP000011205"/>
    </source>
</evidence>
<dbReference type="Proteomes" id="UP000011205">
    <property type="component" value="Unassembled WGS sequence"/>
</dbReference>